<keyword evidence="4" id="KW-1185">Reference proteome</keyword>
<feature type="region of interest" description="Disordered" evidence="1">
    <location>
        <begin position="209"/>
        <end position="229"/>
    </location>
</feature>
<evidence type="ECO:0000313" key="3">
    <source>
        <dbReference type="EMBL" id="NBE50277.1"/>
    </source>
</evidence>
<dbReference type="Pfam" id="PF01551">
    <property type="entry name" value="Peptidase_M23"/>
    <property type="match status" value="1"/>
</dbReference>
<accession>A0A964UKG6</accession>
<dbReference type="GO" id="GO:0004222">
    <property type="term" value="F:metalloendopeptidase activity"/>
    <property type="evidence" value="ECO:0007669"/>
    <property type="project" value="TreeGrafter"/>
</dbReference>
<dbReference type="PANTHER" id="PTHR21666">
    <property type="entry name" value="PEPTIDASE-RELATED"/>
    <property type="match status" value="1"/>
</dbReference>
<dbReference type="PANTHER" id="PTHR21666:SF270">
    <property type="entry name" value="MUREIN HYDROLASE ACTIVATOR ENVC"/>
    <property type="match status" value="1"/>
</dbReference>
<evidence type="ECO:0000256" key="1">
    <source>
        <dbReference type="SAM" id="MobiDB-lite"/>
    </source>
</evidence>
<dbReference type="Gene3D" id="2.70.70.10">
    <property type="entry name" value="Glucose Permease (Domain IIA)"/>
    <property type="match status" value="1"/>
</dbReference>
<dbReference type="Proteomes" id="UP000598297">
    <property type="component" value="Unassembled WGS sequence"/>
</dbReference>
<comment type="caution">
    <text evidence="3">The sequence shown here is derived from an EMBL/GenBank/DDBJ whole genome shotgun (WGS) entry which is preliminary data.</text>
</comment>
<protein>
    <submittedName>
        <fullName evidence="3">Peptidoglycan DD-metalloendopeptidase family protein</fullName>
    </submittedName>
</protein>
<organism evidence="3 4">
    <name type="scientific">Streptomyces boluensis</name>
    <dbReference type="NCBI Taxonomy" id="1775135"/>
    <lineage>
        <taxon>Bacteria</taxon>
        <taxon>Bacillati</taxon>
        <taxon>Actinomycetota</taxon>
        <taxon>Actinomycetes</taxon>
        <taxon>Kitasatosporales</taxon>
        <taxon>Streptomycetaceae</taxon>
        <taxon>Streptomyces</taxon>
    </lineage>
</organism>
<sequence>MYQWCASAAQAWTNCWTFPVCQRTRGRAAGSSGRRRSACTEAGVRRVLVRMGNEVSDHSTAPDSGAPPASRRRALGLAAGLLGAGALGFRMPVPESALRAPADLTGACTAYYDQEYEDLLAMVDEAQFDLSDLDLPDPADVVEGVEGAGGACAGTGRGALAPNDGTLWSPEQASAWAREAVPTGPWSWTGGPEGRTAADDRVLCPDAPDVPGTSAAGPEAGRGVGAPTRPWARPLTRRYRITTGYRVRGNWLAGYHTGVDLAVPHGTPVWAVGAGVVVLARWSGAYGKAVTIRMRDGRYVLYAHLSRIAVRPGMRVYAGRRIGNSGNTGRSTGPHLHLEIRARRGYGSDINPIRYLAQRGIRV</sequence>
<reference evidence="3" key="1">
    <citation type="submission" date="2020-01" db="EMBL/GenBank/DDBJ databases">
        <title>Whole-genome analyses of novel actinobacteria.</title>
        <authorList>
            <person name="Sahin N."/>
        </authorList>
    </citation>
    <scope>NUCLEOTIDE SEQUENCE</scope>
    <source>
        <strain evidence="3">YC537</strain>
    </source>
</reference>
<dbReference type="CDD" id="cd12797">
    <property type="entry name" value="M23_peptidase"/>
    <property type="match status" value="1"/>
</dbReference>
<proteinExistence type="predicted"/>
<evidence type="ECO:0000259" key="2">
    <source>
        <dbReference type="Pfam" id="PF01551"/>
    </source>
</evidence>
<gene>
    <name evidence="3" type="ORF">GUY60_02295</name>
</gene>
<feature type="domain" description="M23ase beta-sheet core" evidence="2">
    <location>
        <begin position="255"/>
        <end position="346"/>
    </location>
</feature>
<name>A0A964UKG6_9ACTN</name>
<dbReference type="InterPro" id="IPR011055">
    <property type="entry name" value="Dup_hybrid_motif"/>
</dbReference>
<dbReference type="SUPFAM" id="SSF51261">
    <property type="entry name" value="Duplicated hybrid motif"/>
    <property type="match status" value="1"/>
</dbReference>
<dbReference type="OrthoDB" id="5244067at2"/>
<dbReference type="InterPro" id="IPR050570">
    <property type="entry name" value="Cell_wall_metabolism_enzyme"/>
</dbReference>
<dbReference type="AlphaFoldDB" id="A0A964UKG6"/>
<dbReference type="EMBL" id="JAAAHS010000008">
    <property type="protein sequence ID" value="NBE50277.1"/>
    <property type="molecule type" value="Genomic_DNA"/>
</dbReference>
<dbReference type="InterPro" id="IPR016047">
    <property type="entry name" value="M23ase_b-sheet_dom"/>
</dbReference>
<evidence type="ECO:0000313" key="4">
    <source>
        <dbReference type="Proteomes" id="UP000598297"/>
    </source>
</evidence>